<accession>A0A2P8EEZ9</accession>
<dbReference type="NCBIfam" id="TIGR00786">
    <property type="entry name" value="dctM"/>
    <property type="match status" value="1"/>
</dbReference>
<sequence>MSLTLLLVFFALALIGVPLAVSLGLAVASTLFIHDVPLSVMTQSMQSSMNSFLLVAVPLFILAGTIMTGGGIADRIFTAADSWVGRFRGGLGHVNILGSAVFGGISGSSVADVAALGPLQIRAMTQHKYPRDYAAVTTMMSSTLSSVIPPSILVIIAAASAGQSVGAALAGGVGPAVLLVGAFLGLNYYMSRRSGYGEVSQFSWRRAARSSLVGIPALGGPVVILASIFTGIVTPTEAAGLAVVYSLVVGVLIYRQLRLRDIPRMLVQSGVTTGTVLLIAMTAAAASYVFTIDGLPAKVSELLLGLSDSPVVVMLLMGLVFLIVGAVMDIIAAILILVPVLMPTAVAVGIDPIHFVVFLVAGLTIGLVTPPVGVCLFATSYVSGLKIEQIVKSARLHYVAIVAVLVLLAVFPAITLTPVDILTG</sequence>
<dbReference type="OrthoDB" id="9777699at2"/>
<dbReference type="Proteomes" id="UP000243528">
    <property type="component" value="Unassembled WGS sequence"/>
</dbReference>
<feature type="transmembrane region" description="Helical" evidence="7">
    <location>
        <begin position="266"/>
        <end position="290"/>
    </location>
</feature>
<evidence type="ECO:0000313" key="10">
    <source>
        <dbReference type="Proteomes" id="UP000243528"/>
    </source>
</evidence>
<feature type="transmembrane region" description="Helical" evidence="7">
    <location>
        <begin position="211"/>
        <end position="232"/>
    </location>
</feature>
<protein>
    <submittedName>
        <fullName evidence="9">Tripartite ATP-independent transporter DctM subunit</fullName>
    </submittedName>
</protein>
<dbReference type="InterPro" id="IPR010656">
    <property type="entry name" value="DctM"/>
</dbReference>
<feature type="transmembrane region" description="Helical" evidence="7">
    <location>
        <begin position="356"/>
        <end position="384"/>
    </location>
</feature>
<keyword evidence="3" id="KW-0997">Cell inner membrane</keyword>
<keyword evidence="2" id="KW-1003">Cell membrane</keyword>
<evidence type="ECO:0000256" key="6">
    <source>
        <dbReference type="ARBA" id="ARBA00023136"/>
    </source>
</evidence>
<dbReference type="PANTHER" id="PTHR33362">
    <property type="entry name" value="SIALIC ACID TRAP TRANSPORTER PERMEASE PROTEIN SIAT-RELATED"/>
    <property type="match status" value="1"/>
</dbReference>
<dbReference type="Pfam" id="PF06808">
    <property type="entry name" value="DctM"/>
    <property type="match status" value="1"/>
</dbReference>
<organism evidence="9 10">
    <name type="scientific">Haloactinopolyspora alba</name>
    <dbReference type="NCBI Taxonomy" id="648780"/>
    <lineage>
        <taxon>Bacteria</taxon>
        <taxon>Bacillati</taxon>
        <taxon>Actinomycetota</taxon>
        <taxon>Actinomycetes</taxon>
        <taxon>Jiangellales</taxon>
        <taxon>Jiangellaceae</taxon>
        <taxon>Haloactinopolyspora</taxon>
    </lineage>
</organism>
<evidence type="ECO:0000259" key="8">
    <source>
        <dbReference type="Pfam" id="PF06808"/>
    </source>
</evidence>
<evidence type="ECO:0000313" key="9">
    <source>
        <dbReference type="EMBL" id="PSL08059.1"/>
    </source>
</evidence>
<reference evidence="9 10" key="1">
    <citation type="submission" date="2018-03" db="EMBL/GenBank/DDBJ databases">
        <title>Genomic Encyclopedia of Archaeal and Bacterial Type Strains, Phase II (KMG-II): from individual species to whole genera.</title>
        <authorList>
            <person name="Goeker M."/>
        </authorList>
    </citation>
    <scope>NUCLEOTIDE SEQUENCE [LARGE SCALE GENOMIC DNA]</scope>
    <source>
        <strain evidence="9 10">DSM 45211</strain>
    </source>
</reference>
<feature type="transmembrane region" description="Helical" evidence="7">
    <location>
        <begin position="52"/>
        <end position="73"/>
    </location>
</feature>
<name>A0A2P8EEZ9_9ACTN</name>
<dbReference type="EMBL" id="PYGE01000001">
    <property type="protein sequence ID" value="PSL08059.1"/>
    <property type="molecule type" value="Genomic_DNA"/>
</dbReference>
<keyword evidence="10" id="KW-1185">Reference proteome</keyword>
<keyword evidence="4 7" id="KW-0812">Transmembrane</keyword>
<dbReference type="InterPro" id="IPR004681">
    <property type="entry name" value="TRAP_DctM"/>
</dbReference>
<evidence type="ECO:0000256" key="4">
    <source>
        <dbReference type="ARBA" id="ARBA00022692"/>
    </source>
</evidence>
<dbReference type="GO" id="GO:0022857">
    <property type="term" value="F:transmembrane transporter activity"/>
    <property type="evidence" value="ECO:0007669"/>
    <property type="project" value="TreeGrafter"/>
</dbReference>
<evidence type="ECO:0000256" key="5">
    <source>
        <dbReference type="ARBA" id="ARBA00022989"/>
    </source>
</evidence>
<feature type="transmembrane region" description="Helical" evidence="7">
    <location>
        <begin position="165"/>
        <end position="190"/>
    </location>
</feature>
<dbReference type="AlphaFoldDB" id="A0A2P8EEZ9"/>
<keyword evidence="6 7" id="KW-0472">Membrane</keyword>
<dbReference type="PANTHER" id="PTHR33362:SF2">
    <property type="entry name" value="TRAP TRANSPORTER LARGE PERMEASE PROTEIN"/>
    <property type="match status" value="1"/>
</dbReference>
<evidence type="ECO:0000256" key="2">
    <source>
        <dbReference type="ARBA" id="ARBA00022475"/>
    </source>
</evidence>
<feature type="transmembrane region" description="Helical" evidence="7">
    <location>
        <begin position="396"/>
        <end position="414"/>
    </location>
</feature>
<comment type="subcellular location">
    <subcellularLocation>
        <location evidence="1">Cell inner membrane</location>
        <topology evidence="1">Multi-pass membrane protein</topology>
    </subcellularLocation>
</comment>
<evidence type="ECO:0000256" key="3">
    <source>
        <dbReference type="ARBA" id="ARBA00022519"/>
    </source>
</evidence>
<dbReference type="RefSeq" id="WP_106535169.1">
    <property type="nucleotide sequence ID" value="NZ_ML142897.1"/>
</dbReference>
<proteinExistence type="predicted"/>
<feature type="transmembrane region" description="Helical" evidence="7">
    <location>
        <begin position="330"/>
        <end position="350"/>
    </location>
</feature>
<evidence type="ECO:0000256" key="7">
    <source>
        <dbReference type="SAM" id="Phobius"/>
    </source>
</evidence>
<feature type="transmembrane region" description="Helical" evidence="7">
    <location>
        <begin position="302"/>
        <end position="323"/>
    </location>
</feature>
<evidence type="ECO:0000256" key="1">
    <source>
        <dbReference type="ARBA" id="ARBA00004429"/>
    </source>
</evidence>
<dbReference type="GO" id="GO:0005886">
    <property type="term" value="C:plasma membrane"/>
    <property type="evidence" value="ECO:0007669"/>
    <property type="project" value="UniProtKB-SubCell"/>
</dbReference>
<comment type="caution">
    <text evidence="9">The sequence shown here is derived from an EMBL/GenBank/DDBJ whole genome shotgun (WGS) entry which is preliminary data.</text>
</comment>
<feature type="transmembrane region" description="Helical" evidence="7">
    <location>
        <begin position="133"/>
        <end position="159"/>
    </location>
</feature>
<feature type="transmembrane region" description="Helical" evidence="7">
    <location>
        <begin position="238"/>
        <end position="254"/>
    </location>
</feature>
<dbReference type="PIRSF" id="PIRSF006066">
    <property type="entry name" value="HI0050"/>
    <property type="match status" value="1"/>
</dbReference>
<feature type="domain" description="TRAP C4-dicarboxylate transport system permease DctM subunit" evidence="8">
    <location>
        <begin position="6"/>
        <end position="414"/>
    </location>
</feature>
<gene>
    <name evidence="9" type="ORF">CLV30_10126</name>
</gene>
<keyword evidence="5 7" id="KW-1133">Transmembrane helix</keyword>